<organism evidence="2 3">
    <name type="scientific">Xanthobacter tagetidis</name>
    <dbReference type="NCBI Taxonomy" id="60216"/>
    <lineage>
        <taxon>Bacteria</taxon>
        <taxon>Pseudomonadati</taxon>
        <taxon>Pseudomonadota</taxon>
        <taxon>Alphaproteobacteria</taxon>
        <taxon>Hyphomicrobiales</taxon>
        <taxon>Xanthobacteraceae</taxon>
        <taxon>Xanthobacter</taxon>
    </lineage>
</organism>
<evidence type="ECO:0000259" key="1">
    <source>
        <dbReference type="Pfam" id="PF00561"/>
    </source>
</evidence>
<name>A0A3L7A7D6_9HYPH</name>
<keyword evidence="3" id="KW-1185">Reference proteome</keyword>
<proteinExistence type="predicted"/>
<feature type="domain" description="AB hydrolase-1" evidence="1">
    <location>
        <begin position="20"/>
        <end position="249"/>
    </location>
</feature>
<dbReference type="InterPro" id="IPR029058">
    <property type="entry name" value="AB_hydrolase_fold"/>
</dbReference>
<comment type="caution">
    <text evidence="2">The sequence shown here is derived from an EMBL/GenBank/DDBJ whole genome shotgun (WGS) entry which is preliminary data.</text>
</comment>
<accession>A0A3L7A7D6</accession>
<dbReference type="RefSeq" id="WP_121624280.1">
    <property type="nucleotide sequence ID" value="NZ_JACIIW010000005.1"/>
</dbReference>
<dbReference type="Pfam" id="PF00561">
    <property type="entry name" value="Abhydrolase_1"/>
    <property type="match status" value="1"/>
</dbReference>
<dbReference type="SUPFAM" id="SSF53474">
    <property type="entry name" value="alpha/beta-Hydrolases"/>
    <property type="match status" value="1"/>
</dbReference>
<sequence>MPTITRDGLTIDYSVSGEGPPLLIISGLSAERSFWALTRPLLSGFTLIEFDNRDIGKSARAKAPYAVADMAGDALAVLAASGFQKAHVMGHSLGGMIAQELALMAPEKVDRLVLTNTIARNDLYTTEIMRLLKELRLQLDNELTFGAALTTFVIGMRMLKTVPLFAAVQQSLDAGLYQEKDAFLRQLDACVAYDGLKRIGDIKAPTYVIYTDDDRLFSPAMVREVAEAIPGAQIDEIIDSGHCPMVEAPQNFATVVRAFLTAR</sequence>
<reference evidence="2 3" key="1">
    <citation type="submission" date="2018-10" db="EMBL/GenBank/DDBJ databases">
        <title>Xanthobacter tagetidis genome sequencing and assembly.</title>
        <authorList>
            <person name="Maclea K.S."/>
            <person name="Goen A.E."/>
            <person name="Fatima S.A."/>
        </authorList>
    </citation>
    <scope>NUCLEOTIDE SEQUENCE [LARGE SCALE GENOMIC DNA]</scope>
    <source>
        <strain evidence="2 3">ATCC 700314</strain>
    </source>
</reference>
<dbReference type="PANTHER" id="PTHR43433">
    <property type="entry name" value="HYDROLASE, ALPHA/BETA FOLD FAMILY PROTEIN"/>
    <property type="match status" value="1"/>
</dbReference>
<dbReference type="PANTHER" id="PTHR43433:SF5">
    <property type="entry name" value="AB HYDROLASE-1 DOMAIN-CONTAINING PROTEIN"/>
    <property type="match status" value="1"/>
</dbReference>
<dbReference type="InterPro" id="IPR000073">
    <property type="entry name" value="AB_hydrolase_1"/>
</dbReference>
<evidence type="ECO:0000313" key="2">
    <source>
        <dbReference type="EMBL" id="RLP76249.1"/>
    </source>
</evidence>
<gene>
    <name evidence="2" type="ORF">D9R14_15680</name>
</gene>
<dbReference type="Proteomes" id="UP000269692">
    <property type="component" value="Unassembled WGS sequence"/>
</dbReference>
<dbReference type="OrthoDB" id="9780765at2"/>
<dbReference type="InterPro" id="IPR050471">
    <property type="entry name" value="AB_hydrolase"/>
</dbReference>
<dbReference type="AlphaFoldDB" id="A0A3L7A7D6"/>
<dbReference type="PRINTS" id="PR00111">
    <property type="entry name" value="ABHYDROLASE"/>
</dbReference>
<keyword evidence="2" id="KW-0378">Hydrolase</keyword>
<dbReference type="Gene3D" id="3.40.50.1820">
    <property type="entry name" value="alpha/beta hydrolase"/>
    <property type="match status" value="1"/>
</dbReference>
<protein>
    <submittedName>
        <fullName evidence="2">Alpha/beta fold hydrolase</fullName>
    </submittedName>
</protein>
<dbReference type="GO" id="GO:0016787">
    <property type="term" value="F:hydrolase activity"/>
    <property type="evidence" value="ECO:0007669"/>
    <property type="project" value="UniProtKB-KW"/>
</dbReference>
<dbReference type="EMBL" id="RCTF01000013">
    <property type="protein sequence ID" value="RLP76249.1"/>
    <property type="molecule type" value="Genomic_DNA"/>
</dbReference>
<evidence type="ECO:0000313" key="3">
    <source>
        <dbReference type="Proteomes" id="UP000269692"/>
    </source>
</evidence>